<reference evidence="1 2" key="1">
    <citation type="submission" date="2017-03" db="EMBL/GenBank/DDBJ databases">
        <title>Complete genome sequence of Paenibacillus Kribbensis producing bioflocculants.</title>
        <authorList>
            <person name="Lee H.-G."/>
            <person name="Oh H.-M."/>
        </authorList>
    </citation>
    <scope>NUCLEOTIDE SEQUENCE [LARGE SCALE GENOMIC DNA]</scope>
    <source>
        <strain evidence="1 2">AM49</strain>
    </source>
</reference>
<dbReference type="Proteomes" id="UP000214666">
    <property type="component" value="Chromosome"/>
</dbReference>
<organism evidence="1 2">
    <name type="scientific">Paenibacillus kribbensis</name>
    <dbReference type="NCBI Taxonomy" id="172713"/>
    <lineage>
        <taxon>Bacteria</taxon>
        <taxon>Bacillati</taxon>
        <taxon>Bacillota</taxon>
        <taxon>Bacilli</taxon>
        <taxon>Bacillales</taxon>
        <taxon>Paenibacillaceae</taxon>
        <taxon>Paenibacillus</taxon>
    </lineage>
</organism>
<sequence length="71" mass="8248">MKVSGLAIIPTSLFLLCTDRHVAHFIMYVRNIGKQTFFDYPEPIRSFNCLGKRLVFFGSFDPLYDEDWLVG</sequence>
<dbReference type="KEGG" id="pkb:B4V02_03240"/>
<gene>
    <name evidence="1" type="ORF">B4V02_03240</name>
</gene>
<accession>A0A222WJ33</accession>
<name>A0A222WJ33_9BACL</name>
<evidence type="ECO:0000313" key="1">
    <source>
        <dbReference type="EMBL" id="ASR45781.1"/>
    </source>
</evidence>
<evidence type="ECO:0000313" key="2">
    <source>
        <dbReference type="Proteomes" id="UP000214666"/>
    </source>
</evidence>
<dbReference type="AlphaFoldDB" id="A0A222WJ33"/>
<protein>
    <submittedName>
        <fullName evidence="1">Uncharacterized protein</fullName>
    </submittedName>
</protein>
<proteinExistence type="predicted"/>
<keyword evidence="2" id="KW-1185">Reference proteome</keyword>
<dbReference type="EMBL" id="CP020028">
    <property type="protein sequence ID" value="ASR45781.1"/>
    <property type="molecule type" value="Genomic_DNA"/>
</dbReference>